<keyword evidence="2" id="KW-0808">Transferase</keyword>
<evidence type="ECO:0000313" key="3">
    <source>
        <dbReference type="Proteomes" id="UP000564378"/>
    </source>
</evidence>
<dbReference type="Pfam" id="PF13409">
    <property type="entry name" value="GST_N_2"/>
    <property type="match status" value="1"/>
</dbReference>
<dbReference type="InterPro" id="IPR036282">
    <property type="entry name" value="Glutathione-S-Trfase_C_sf"/>
</dbReference>
<dbReference type="EMBL" id="JACJVJ010000001">
    <property type="protein sequence ID" value="MBC2777051.1"/>
    <property type="molecule type" value="Genomic_DNA"/>
</dbReference>
<reference evidence="2 3" key="1">
    <citation type="submission" date="2020-08" db="EMBL/GenBank/DDBJ databases">
        <title>Draft genome sequence of Parasphingopyxis sp. GrpM-11.</title>
        <authorList>
            <person name="Oh J."/>
            <person name="Roh D.-H."/>
        </authorList>
    </citation>
    <scope>NUCLEOTIDE SEQUENCE [LARGE SCALE GENOMIC DNA]</scope>
    <source>
        <strain evidence="2 3">GrpM-11</strain>
    </source>
</reference>
<protein>
    <submittedName>
        <fullName evidence="2">Glutathione S-transferase family protein</fullName>
    </submittedName>
</protein>
<dbReference type="RefSeq" id="WP_185800283.1">
    <property type="nucleotide sequence ID" value="NZ_JACJVJ010000001.1"/>
</dbReference>
<keyword evidence="3" id="KW-1185">Reference proteome</keyword>
<dbReference type="GO" id="GO:0016740">
    <property type="term" value="F:transferase activity"/>
    <property type="evidence" value="ECO:0007669"/>
    <property type="project" value="UniProtKB-KW"/>
</dbReference>
<evidence type="ECO:0000259" key="1">
    <source>
        <dbReference type="PROSITE" id="PS50404"/>
    </source>
</evidence>
<dbReference type="InterPro" id="IPR004045">
    <property type="entry name" value="Glutathione_S-Trfase_N"/>
</dbReference>
<proteinExistence type="predicted"/>
<accession>A0A842HXI8</accession>
<dbReference type="InterPro" id="IPR036249">
    <property type="entry name" value="Thioredoxin-like_sf"/>
</dbReference>
<dbReference type="SUPFAM" id="SSF47616">
    <property type="entry name" value="GST C-terminal domain-like"/>
    <property type="match status" value="1"/>
</dbReference>
<feature type="domain" description="GST N-terminal" evidence="1">
    <location>
        <begin position="20"/>
        <end position="103"/>
    </location>
</feature>
<name>A0A842HXI8_9SPHN</name>
<evidence type="ECO:0000313" key="2">
    <source>
        <dbReference type="EMBL" id="MBC2777051.1"/>
    </source>
</evidence>
<comment type="caution">
    <text evidence="2">The sequence shown here is derived from an EMBL/GenBank/DDBJ whole genome shotgun (WGS) entry which is preliminary data.</text>
</comment>
<dbReference type="AlphaFoldDB" id="A0A842HXI8"/>
<dbReference type="Gene3D" id="3.40.30.10">
    <property type="entry name" value="Glutaredoxin"/>
    <property type="match status" value="1"/>
</dbReference>
<dbReference type="Proteomes" id="UP000564378">
    <property type="component" value="Unassembled WGS sequence"/>
</dbReference>
<dbReference type="Gene3D" id="1.20.1050.10">
    <property type="match status" value="1"/>
</dbReference>
<dbReference type="SUPFAM" id="SSF52833">
    <property type="entry name" value="Thioredoxin-like"/>
    <property type="match status" value="1"/>
</dbReference>
<dbReference type="PROSITE" id="PS50404">
    <property type="entry name" value="GST_NTER"/>
    <property type="match status" value="1"/>
</dbReference>
<dbReference type="CDD" id="cd03205">
    <property type="entry name" value="GST_C_6"/>
    <property type="match status" value="1"/>
</dbReference>
<gene>
    <name evidence="2" type="ORF">H6P80_05385</name>
</gene>
<organism evidence="2 3">
    <name type="scientific">Parasphingopyxis marina</name>
    <dbReference type="NCBI Taxonomy" id="2761622"/>
    <lineage>
        <taxon>Bacteria</taxon>
        <taxon>Pseudomonadati</taxon>
        <taxon>Pseudomonadota</taxon>
        <taxon>Alphaproteobacteria</taxon>
        <taxon>Sphingomonadales</taxon>
        <taxon>Sphingomonadaceae</taxon>
        <taxon>Parasphingopyxis</taxon>
    </lineage>
</organism>
<sequence>MESEIEADLQPSPGDPPLAAPVRLHWSPKSPFVRKVAIVIDECALGDRIARHRTVVERLRPNIEYMRHNPAGTIPALELADGTKLYDSAVICEYLLAFAGNGALLPATGPMRFEVLRRQADADLFLDAVLLWRQERIRPEDRQSDQFHDAYRTKARVALDAMEAEVECWPNRLDLGQIATGSALSYLDLRFPDLGWRAGRDRLSQWAARFENRESAKANRLALD</sequence>